<dbReference type="InterPro" id="IPR050708">
    <property type="entry name" value="T6SS_VgrG/RHS"/>
</dbReference>
<dbReference type="Pfam" id="PF05593">
    <property type="entry name" value="RHS_repeat"/>
    <property type="match status" value="1"/>
</dbReference>
<dbReference type="PANTHER" id="PTHR32305:SF15">
    <property type="entry name" value="PROTEIN RHSA-RELATED"/>
    <property type="match status" value="1"/>
</dbReference>
<evidence type="ECO:0000259" key="3">
    <source>
        <dbReference type="Pfam" id="PF25023"/>
    </source>
</evidence>
<evidence type="ECO:0000313" key="4">
    <source>
        <dbReference type="EMBL" id="VVO00962.1"/>
    </source>
</evidence>
<organism evidence="4 5">
    <name type="scientific">Pseudomonas fluorescens</name>
    <dbReference type="NCBI Taxonomy" id="294"/>
    <lineage>
        <taxon>Bacteria</taxon>
        <taxon>Pseudomonadati</taxon>
        <taxon>Pseudomonadota</taxon>
        <taxon>Gammaproteobacteria</taxon>
        <taxon>Pseudomonadales</taxon>
        <taxon>Pseudomonadaceae</taxon>
        <taxon>Pseudomonas</taxon>
    </lineage>
</organism>
<feature type="region of interest" description="Disordered" evidence="2">
    <location>
        <begin position="1"/>
        <end position="48"/>
    </location>
</feature>
<name>A0A5E7D041_PSEFL</name>
<proteinExistence type="predicted"/>
<dbReference type="EMBL" id="CABVHQ010000022">
    <property type="protein sequence ID" value="VVO00962.1"/>
    <property type="molecule type" value="Genomic_DNA"/>
</dbReference>
<reference evidence="4 5" key="1">
    <citation type="submission" date="2019-09" db="EMBL/GenBank/DDBJ databases">
        <authorList>
            <person name="Chandra G."/>
            <person name="Truman W A."/>
        </authorList>
    </citation>
    <scope>NUCLEOTIDE SEQUENCE [LARGE SCALE GENOMIC DNA]</scope>
    <source>
        <strain evidence="4">PS691</strain>
    </source>
</reference>
<sequence length="1423" mass="158908">MAGSDKQKNAERVRWANRERLAQRSSPAAGPLNPLTVDGLIPGDTEGLRPASSNDLPLVVNIPAWENLVPIPGQADKVRIEMARVGENTYQTLKEQDFPYPQNRPDFPKQVTLPLFDKEIQGRFNLRWTLKLWNGPGFNEESTTTPLRIDRTPPYDLLNPTQFILAADEINDAYLAANGNKVIVEIPAYPDYEAGDNRFHLISEEKTTQGNNVHQVFTTYYADDDLDQPFQNQAPQCQLAKRVETRRSVKQGTSRSETALSAYDTHGNLTEQTQANGVKESYSYFPLAGIPGECPPDPSGEYGFVRSLREKTVSPAPDREDGAPVLRTRNRYALMPPVKDTEASSDWLILTDETLYQVNGDQEQELQRSTYLTHNDPSNALLHGRRHQQAITLEGLTTKTDYTYQKLPSAFAGETVLQTTETLTGFDHGVDGKHTQKVVTLEHSLLHGEPLLTRDDNDVEIRYLYDALLRVTRETVAPDTLYMASRSYRYVLTNADNQQASQEATDVKGVKTQTLFDGLNRAIREQRQDKDNRIGAMAEKFRDTYVASYDALGQLEKETEYDWRSANAADDLVLVSQYRYDDWGEQRSMIRPDGVEEHEVSDPIAQTVTTWIEGMGKTVSKNNRFAKPDFDKRYKLGDDPTDPRVEPISEHSYRYDGLGRTAHEIDALTRKTAYLYDAFDRMVKSTLPDKAVVERRYALHSSEDLPVWIGVNDNELGQQAFDGLDRMTQSITGGRVTEYCFNPGQTQPYKVIRPSLEEVNYVYLPALGEDPLKRTTAGIAATYEYDEKNARLKWTEENGLKLSREYYTTGEIKSETREQPGEAPLSMHYYYSRQARLLKYSDVLEQDQTYDYDKLSGQLKSTTLGTTTARFYYNSLGQPEQIETVDGAQRLEIKLTYDDLGREVLREFDFGAGQTQQLSQVYNEVDGLVQRTLKEGETVLRDETYGYDVRGRLEEYNCSGTQQPLDPYNRPIEMQLFIFDELDNLQRVDTWSPDTDDSPGGRNRARYTYDTEKDPTQLIKVASQFAGDPEQIINLDYDADGNLLHDEVGRSLGYDDLGRLISVSALPGETPSGYRYDPLDKLASQNTGGSDQERFYQGDQLANLRSASNNSTFVSANGVVLAEHQEGADPKSMLLASDDKNTVLCEVGQGFANDIYYSPYGHRPDDMPVSNHLGYNGELRETQTGWYLLGNGYRAFNPLLMRFHSPDSWSPFGEGGLNAYMYCLGNPIKYTDPMGHMGWIKEALAAAGAEVAGTAGALAVSRAAQSSTVTTQVTRTVTSSSQAATSAGKLAGSQTDTVVKSASKSVPSTSAYDVIESIPQPSTSARAPTAGSTESWVSHSNFASSPVFSKAETARPVNGSGYIDQSGRGQMPLPGSSKSAPKPVRAQPKPKPVQAPNPTPKQTPEERVNAIREKEKKAGNRFN</sequence>
<dbReference type="Gene3D" id="2.180.10.10">
    <property type="entry name" value="RHS repeat-associated core"/>
    <property type="match status" value="1"/>
</dbReference>
<dbReference type="Pfam" id="PF25023">
    <property type="entry name" value="TEN_YD-shell"/>
    <property type="match status" value="1"/>
</dbReference>
<feature type="region of interest" description="Disordered" evidence="2">
    <location>
        <begin position="1352"/>
        <end position="1423"/>
    </location>
</feature>
<dbReference type="PANTHER" id="PTHR32305">
    <property type="match status" value="1"/>
</dbReference>
<feature type="compositionally biased region" description="Pro residues" evidence="2">
    <location>
        <begin position="1389"/>
        <end position="1401"/>
    </location>
</feature>
<feature type="region of interest" description="Disordered" evidence="2">
    <location>
        <begin position="248"/>
        <end position="275"/>
    </location>
</feature>
<dbReference type="NCBIfam" id="TIGR03696">
    <property type="entry name" value="Rhs_assc_core"/>
    <property type="match status" value="1"/>
</dbReference>
<evidence type="ECO:0000313" key="5">
    <source>
        <dbReference type="Proteomes" id="UP000337909"/>
    </source>
</evidence>
<dbReference type="RefSeq" id="WP_191624310.1">
    <property type="nucleotide sequence ID" value="NZ_CABVHQ010000022.1"/>
</dbReference>
<dbReference type="InterPro" id="IPR056823">
    <property type="entry name" value="TEN-like_YD-shell"/>
</dbReference>
<feature type="compositionally biased region" description="Basic and acidic residues" evidence="2">
    <location>
        <begin position="1"/>
        <end position="22"/>
    </location>
</feature>
<evidence type="ECO:0000256" key="2">
    <source>
        <dbReference type="SAM" id="MobiDB-lite"/>
    </source>
</evidence>
<dbReference type="InterPro" id="IPR006530">
    <property type="entry name" value="YD"/>
</dbReference>
<protein>
    <recommendedName>
        <fullName evidence="3">Teneurin-like YD-shell domain-containing protein</fullName>
    </recommendedName>
</protein>
<feature type="compositionally biased region" description="Basic and acidic residues" evidence="2">
    <location>
        <begin position="1403"/>
        <end position="1423"/>
    </location>
</feature>
<dbReference type="Proteomes" id="UP000337909">
    <property type="component" value="Unassembled WGS sequence"/>
</dbReference>
<evidence type="ECO:0000256" key="1">
    <source>
        <dbReference type="ARBA" id="ARBA00022737"/>
    </source>
</evidence>
<feature type="compositionally biased region" description="Polar residues" evidence="2">
    <location>
        <begin position="250"/>
        <end position="259"/>
    </location>
</feature>
<dbReference type="NCBIfam" id="TIGR01643">
    <property type="entry name" value="YD_repeat_2x"/>
    <property type="match status" value="1"/>
</dbReference>
<dbReference type="InterPro" id="IPR031325">
    <property type="entry name" value="RHS_repeat"/>
</dbReference>
<dbReference type="InterPro" id="IPR022385">
    <property type="entry name" value="Rhs_assc_core"/>
</dbReference>
<accession>A0A5E7D041</accession>
<keyword evidence="1" id="KW-0677">Repeat</keyword>
<feature type="domain" description="Teneurin-like YD-shell" evidence="3">
    <location>
        <begin position="917"/>
        <end position="1207"/>
    </location>
</feature>
<gene>
    <name evidence="4" type="ORF">PS691_02629</name>
</gene>